<accession>A0A238WDS8</accession>
<evidence type="ECO:0000259" key="6">
    <source>
        <dbReference type="Pfam" id="PF08479"/>
    </source>
</evidence>
<sequence length="568" mass="62228">MMRAWFPAAILSATALTCGSASQAQEADAGERLWEEVRRTQALESLAGGGPGHAITSDETPGVVAETPCFPIDNIELSGFTVFASAHFTPLLAEFSGRCLGQVSINNLLGGISAIYADAGYITTRAYVPAQDISGRQLQVEVIEGRIEAFEYIQLDKDGQQRDAPRRKILTAMPQAEGDVFQLRDLEHGLEQMNRLRSTQVNANLTAGEAPGTSRIMLTEKRSDPLRGTFSLTRQSGEEGEQLQISSRLEVDDLLRLNDSWSLALSGSRDSNALALSMSLPWKRWLFSAAASYSEELSVVSPTADLLTQTATVNLSAERIVLRTARSNYFTYARLSSYWNERFINVAELTPQHRSALSFGLRQEHRMESWLFSADTALSFGVGWLGADRDAGDMARSSPRTDYTKLETRLTYIRPFEDGRQLSVYLLGQMADVPLYGNEQLSIGGWETVRGYSGGSVSGESGAYLRAELTFPTDELDFTRFGQDIGDTWRNPFRRAFGGIRTFAFLDAGRIQNRAGDFSVDLLGAGAGVSAQLGIFTVDGALAFPLVPHAGRKRGDYEAQLGLSINLF</sequence>
<reference evidence="8 9" key="1">
    <citation type="submission" date="2017-06" db="EMBL/GenBank/DDBJ databases">
        <authorList>
            <person name="Kim H.J."/>
            <person name="Triplett B.A."/>
        </authorList>
    </citation>
    <scope>NUCLEOTIDE SEQUENCE [LARGE SCALE GENOMIC DNA]</scope>
    <source>
        <strain evidence="8 9">DSM 29052</strain>
    </source>
</reference>
<proteinExistence type="predicted"/>
<dbReference type="Pfam" id="PF03865">
    <property type="entry name" value="ShlB"/>
    <property type="match status" value="1"/>
</dbReference>
<gene>
    <name evidence="8" type="ORF">SAMN06265370_105140</name>
</gene>
<dbReference type="EMBL" id="FZNN01000005">
    <property type="protein sequence ID" value="SNR44715.1"/>
    <property type="molecule type" value="Genomic_DNA"/>
</dbReference>
<evidence type="ECO:0000256" key="2">
    <source>
        <dbReference type="ARBA" id="ARBA00022692"/>
    </source>
</evidence>
<keyword evidence="1" id="KW-0472">Membrane</keyword>
<evidence type="ECO:0000313" key="9">
    <source>
        <dbReference type="Proteomes" id="UP000198417"/>
    </source>
</evidence>
<dbReference type="Proteomes" id="UP000198417">
    <property type="component" value="Unassembled WGS sequence"/>
</dbReference>
<dbReference type="InterPro" id="IPR013686">
    <property type="entry name" value="Polypept-transport_assoc_ShlB"/>
</dbReference>
<feature type="signal peptide" evidence="4">
    <location>
        <begin position="1"/>
        <end position="24"/>
    </location>
</feature>
<organism evidence="8 9">
    <name type="scientific">Puniceibacterium sediminis</name>
    <dbReference type="NCBI Taxonomy" id="1608407"/>
    <lineage>
        <taxon>Bacteria</taxon>
        <taxon>Pseudomonadati</taxon>
        <taxon>Pseudomonadota</taxon>
        <taxon>Alphaproteobacteria</taxon>
        <taxon>Rhodobacterales</taxon>
        <taxon>Paracoccaceae</taxon>
        <taxon>Puniceibacterium</taxon>
    </lineage>
</organism>
<dbReference type="Gene3D" id="2.40.160.50">
    <property type="entry name" value="membrane protein fhac: a member of the omp85/tpsb transporter family"/>
    <property type="match status" value="1"/>
</dbReference>
<dbReference type="GO" id="GO:0008320">
    <property type="term" value="F:protein transmembrane transporter activity"/>
    <property type="evidence" value="ECO:0007669"/>
    <property type="project" value="TreeGrafter"/>
</dbReference>
<feature type="domain" description="Polypeptide-transport-associated ShlB-type" evidence="6">
    <location>
        <begin position="70"/>
        <end position="145"/>
    </location>
</feature>
<dbReference type="Pfam" id="PF08479">
    <property type="entry name" value="POTRA_2"/>
    <property type="match status" value="1"/>
</dbReference>
<dbReference type="PANTHER" id="PTHR34597:SF3">
    <property type="entry name" value="OUTER MEMBRANE TRANSPORTER CDIB"/>
    <property type="match status" value="1"/>
</dbReference>
<dbReference type="InterPro" id="IPR035251">
    <property type="entry name" value="ShlB_POTRA"/>
</dbReference>
<evidence type="ECO:0000313" key="8">
    <source>
        <dbReference type="EMBL" id="SNR44715.1"/>
    </source>
</evidence>
<dbReference type="Gene3D" id="3.10.20.310">
    <property type="entry name" value="membrane protein fhac"/>
    <property type="match status" value="1"/>
</dbReference>
<keyword evidence="1" id="KW-1134">Transmembrane beta strand</keyword>
<feature type="domain" description="Haemolysin activator HlyB C-terminal" evidence="5">
    <location>
        <begin position="212"/>
        <end position="530"/>
    </location>
</feature>
<evidence type="ECO:0000256" key="3">
    <source>
        <dbReference type="ARBA" id="ARBA00023237"/>
    </source>
</evidence>
<dbReference type="GO" id="GO:0098046">
    <property type="term" value="C:type V protein secretion system complex"/>
    <property type="evidence" value="ECO:0007669"/>
    <property type="project" value="TreeGrafter"/>
</dbReference>
<dbReference type="AlphaFoldDB" id="A0A238WDS8"/>
<dbReference type="GO" id="GO:0046819">
    <property type="term" value="P:protein secretion by the type V secretion system"/>
    <property type="evidence" value="ECO:0007669"/>
    <property type="project" value="TreeGrafter"/>
</dbReference>
<evidence type="ECO:0000259" key="7">
    <source>
        <dbReference type="Pfam" id="PF17287"/>
    </source>
</evidence>
<dbReference type="OrthoDB" id="290122at2"/>
<evidence type="ECO:0000256" key="1">
    <source>
        <dbReference type="ARBA" id="ARBA00022452"/>
    </source>
</evidence>
<keyword evidence="4" id="KW-0732">Signal</keyword>
<evidence type="ECO:0000256" key="4">
    <source>
        <dbReference type="SAM" id="SignalP"/>
    </source>
</evidence>
<evidence type="ECO:0000259" key="5">
    <source>
        <dbReference type="Pfam" id="PF03865"/>
    </source>
</evidence>
<keyword evidence="3" id="KW-0998">Cell outer membrane</keyword>
<feature type="domain" description="ShlB POTRA" evidence="7">
    <location>
        <begin position="160"/>
        <end position="205"/>
    </location>
</feature>
<dbReference type="PANTHER" id="PTHR34597">
    <property type="entry name" value="SLR1661 PROTEIN"/>
    <property type="match status" value="1"/>
</dbReference>
<dbReference type="PIRSF" id="PIRSF029745">
    <property type="entry name" value="FhaC"/>
    <property type="match status" value="1"/>
</dbReference>
<dbReference type="InterPro" id="IPR027282">
    <property type="entry name" value="TPS"/>
</dbReference>
<feature type="chain" id="PRO_5012489381" evidence="4">
    <location>
        <begin position="25"/>
        <end position="568"/>
    </location>
</feature>
<dbReference type="RefSeq" id="WP_089269944.1">
    <property type="nucleotide sequence ID" value="NZ_FZNN01000005.1"/>
</dbReference>
<dbReference type="Pfam" id="PF17287">
    <property type="entry name" value="POTRA_3"/>
    <property type="match status" value="1"/>
</dbReference>
<keyword evidence="2" id="KW-0812">Transmembrane</keyword>
<dbReference type="InterPro" id="IPR005565">
    <property type="entry name" value="Hemolysn_activator_HlyB_C"/>
</dbReference>
<dbReference type="InterPro" id="IPR051544">
    <property type="entry name" value="TPS_OM_transporter"/>
</dbReference>
<name>A0A238WDS8_9RHOB</name>
<keyword evidence="9" id="KW-1185">Reference proteome</keyword>
<protein>
    <submittedName>
        <fullName evidence="8">Hemolysin activation/secretion protein</fullName>
    </submittedName>
</protein>